<dbReference type="Proteomes" id="UP000549343">
    <property type="component" value="Unassembled WGS sequence"/>
</dbReference>
<proteinExistence type="predicted"/>
<reference evidence="6" key="3">
    <citation type="submission" date="2023-12" db="EMBL/GenBank/DDBJ databases">
        <authorList>
            <person name="Sun Q."/>
            <person name="Inoue M."/>
        </authorList>
    </citation>
    <scope>NUCLEOTIDE SEQUENCE</scope>
    <source>
        <strain evidence="6">JCM 10667</strain>
    </source>
</reference>
<dbReference type="GO" id="GO:0015095">
    <property type="term" value="F:magnesium ion transmembrane transporter activity"/>
    <property type="evidence" value="ECO:0007669"/>
    <property type="project" value="InterPro"/>
</dbReference>
<evidence type="ECO:0000256" key="1">
    <source>
        <dbReference type="ARBA" id="ARBA00004141"/>
    </source>
</evidence>
<accession>A0A7W7IC47</accession>
<evidence type="ECO:0000313" key="6">
    <source>
        <dbReference type="EMBL" id="GAA0558236.1"/>
    </source>
</evidence>
<evidence type="ECO:0000256" key="4">
    <source>
        <dbReference type="ARBA" id="ARBA00023136"/>
    </source>
</evidence>
<evidence type="ECO:0000313" key="9">
    <source>
        <dbReference type="Proteomes" id="UP001501427"/>
    </source>
</evidence>
<feature type="transmembrane region" description="Helical" evidence="5">
    <location>
        <begin position="78"/>
        <end position="95"/>
    </location>
</feature>
<evidence type="ECO:0000256" key="5">
    <source>
        <dbReference type="SAM" id="Phobius"/>
    </source>
</evidence>
<keyword evidence="4 5" id="KW-0472">Membrane</keyword>
<gene>
    <name evidence="7" type="ORF">F4557_002746</name>
    <name evidence="6" type="ORF">GCM10009546_20350</name>
</gene>
<dbReference type="PANTHER" id="PTHR40761:SF1">
    <property type="entry name" value="CONSERVED INTEGRAL MEMBRANE ALANINE VALINE AND LEUCINE RICH PROTEIN-RELATED"/>
    <property type="match status" value="1"/>
</dbReference>
<feature type="transmembrane region" description="Helical" evidence="5">
    <location>
        <begin position="107"/>
        <end position="124"/>
    </location>
</feature>
<feature type="transmembrane region" description="Helical" evidence="5">
    <location>
        <begin position="176"/>
        <end position="196"/>
    </location>
</feature>
<reference evidence="6 9" key="1">
    <citation type="journal article" date="2019" name="Int. J. Syst. Evol. Microbiol.">
        <title>The Global Catalogue of Microorganisms (GCM) 10K type strain sequencing project: providing services to taxonomists for standard genome sequencing and annotation.</title>
        <authorList>
            <consortium name="The Broad Institute Genomics Platform"/>
            <consortium name="The Broad Institute Genome Sequencing Center for Infectious Disease"/>
            <person name="Wu L."/>
            <person name="Ma J."/>
        </authorList>
    </citation>
    <scope>NUCLEOTIDE SEQUENCE [LARGE SCALE GENOMIC DNA]</scope>
    <source>
        <strain evidence="6 9">JCM 10667</strain>
    </source>
</reference>
<evidence type="ECO:0000256" key="2">
    <source>
        <dbReference type="ARBA" id="ARBA00022692"/>
    </source>
</evidence>
<feature type="transmembrane region" description="Helical" evidence="5">
    <location>
        <begin position="275"/>
        <end position="292"/>
    </location>
</feature>
<dbReference type="GO" id="GO:0016020">
    <property type="term" value="C:membrane"/>
    <property type="evidence" value="ECO:0007669"/>
    <property type="project" value="UniProtKB-SubCell"/>
</dbReference>
<keyword evidence="3 5" id="KW-1133">Transmembrane helix</keyword>
<dbReference type="AlphaFoldDB" id="A0A7W7IC47"/>
<evidence type="ECO:0000256" key="3">
    <source>
        <dbReference type="ARBA" id="ARBA00022989"/>
    </source>
</evidence>
<dbReference type="RefSeq" id="WP_184882935.1">
    <property type="nucleotide sequence ID" value="NZ_BAAAHD010000020.1"/>
</dbReference>
<dbReference type="Pfam" id="PF05653">
    <property type="entry name" value="Mg_trans_NIPA"/>
    <property type="match status" value="1"/>
</dbReference>
<feature type="transmembrane region" description="Helical" evidence="5">
    <location>
        <begin position="216"/>
        <end position="234"/>
    </location>
</feature>
<organism evidence="7 8">
    <name type="scientific">Actinomadura livida</name>
    <dbReference type="NCBI Taxonomy" id="79909"/>
    <lineage>
        <taxon>Bacteria</taxon>
        <taxon>Bacillati</taxon>
        <taxon>Actinomycetota</taxon>
        <taxon>Actinomycetes</taxon>
        <taxon>Streptosporangiales</taxon>
        <taxon>Thermomonosporaceae</taxon>
        <taxon>Actinomadura</taxon>
    </lineage>
</organism>
<sequence>MGHDLGYAALALLATTIYYIAFLVFRISARRMEPLRGSRPFRVARLMLTDPIWLGGGLLLFLGLGYEVVAFSRVPLPVVQPIFAAGLVLLVWFAVRFLGERLSGREWTSVALFVLATILIGLSATSKGEVRAEHTLVGTLLSPWTMLAICAPAIVIAALVWLVGDRRAGGRHARKLAGVAYGVGAGACAGLAEAGIRGISIVYMDTGSLLAVLESAYPWLTIGAAAIALGQLQVALQRCRIAIIAVVLTVIGRTYLILSSTVLFGEDWPRETVPFLLRTGGFALALVALIMFPRHEDPGPPEPPHAGGDRYLPAVR</sequence>
<feature type="transmembrane region" description="Helical" evidence="5">
    <location>
        <begin position="6"/>
        <end position="25"/>
    </location>
</feature>
<dbReference type="PANTHER" id="PTHR40761">
    <property type="entry name" value="CONSERVED INTEGRAL MEMBRANE ALANINE VALINE AND LEUCINE RICH PROTEIN-RELATED"/>
    <property type="match status" value="1"/>
</dbReference>
<dbReference type="InterPro" id="IPR008521">
    <property type="entry name" value="Mg_trans_NIPA"/>
</dbReference>
<keyword evidence="2 5" id="KW-0812">Transmembrane</keyword>
<feature type="transmembrane region" description="Helical" evidence="5">
    <location>
        <begin position="241"/>
        <end position="263"/>
    </location>
</feature>
<comment type="caution">
    <text evidence="7">The sequence shown here is derived from an EMBL/GenBank/DDBJ whole genome shotgun (WGS) entry which is preliminary data.</text>
</comment>
<protein>
    <submittedName>
        <fullName evidence="7">Multidrug transporter EmrE-like cation transporter</fullName>
    </submittedName>
</protein>
<keyword evidence="9" id="KW-1185">Reference proteome</keyword>
<dbReference type="EMBL" id="JACHMV010000001">
    <property type="protein sequence ID" value="MBB4774328.1"/>
    <property type="molecule type" value="Genomic_DNA"/>
</dbReference>
<dbReference type="InterPro" id="IPR037185">
    <property type="entry name" value="EmrE-like"/>
</dbReference>
<dbReference type="Proteomes" id="UP001501427">
    <property type="component" value="Unassembled WGS sequence"/>
</dbReference>
<feature type="transmembrane region" description="Helical" evidence="5">
    <location>
        <begin position="144"/>
        <end position="164"/>
    </location>
</feature>
<evidence type="ECO:0000313" key="7">
    <source>
        <dbReference type="EMBL" id="MBB4774328.1"/>
    </source>
</evidence>
<reference evidence="7 8" key="2">
    <citation type="submission" date="2020-08" db="EMBL/GenBank/DDBJ databases">
        <title>Sequencing the genomes of 1000 actinobacteria strains.</title>
        <authorList>
            <person name="Klenk H.-P."/>
        </authorList>
    </citation>
    <scope>NUCLEOTIDE SEQUENCE [LARGE SCALE GENOMIC DNA]</scope>
    <source>
        <strain evidence="7 8">DSM 44772</strain>
    </source>
</reference>
<feature type="transmembrane region" description="Helical" evidence="5">
    <location>
        <begin position="46"/>
        <end position="66"/>
    </location>
</feature>
<evidence type="ECO:0000313" key="8">
    <source>
        <dbReference type="Proteomes" id="UP000549343"/>
    </source>
</evidence>
<dbReference type="SUPFAM" id="SSF103481">
    <property type="entry name" value="Multidrug resistance efflux transporter EmrE"/>
    <property type="match status" value="1"/>
</dbReference>
<name>A0A7W7IC47_9ACTN</name>
<comment type="subcellular location">
    <subcellularLocation>
        <location evidence="1">Membrane</location>
        <topology evidence="1">Multi-pass membrane protein</topology>
    </subcellularLocation>
</comment>
<dbReference type="EMBL" id="BAAAHD010000020">
    <property type="protein sequence ID" value="GAA0558236.1"/>
    <property type="molecule type" value="Genomic_DNA"/>
</dbReference>